<keyword evidence="2" id="KW-1185">Reference proteome</keyword>
<dbReference type="AlphaFoldDB" id="J3N0P3"/>
<organism evidence="1">
    <name type="scientific">Oryza brachyantha</name>
    <name type="common">malo sina</name>
    <dbReference type="NCBI Taxonomy" id="4533"/>
    <lineage>
        <taxon>Eukaryota</taxon>
        <taxon>Viridiplantae</taxon>
        <taxon>Streptophyta</taxon>
        <taxon>Embryophyta</taxon>
        <taxon>Tracheophyta</taxon>
        <taxon>Spermatophyta</taxon>
        <taxon>Magnoliopsida</taxon>
        <taxon>Liliopsida</taxon>
        <taxon>Poales</taxon>
        <taxon>Poaceae</taxon>
        <taxon>BOP clade</taxon>
        <taxon>Oryzoideae</taxon>
        <taxon>Oryzeae</taxon>
        <taxon>Oryzinae</taxon>
        <taxon>Oryza</taxon>
    </lineage>
</organism>
<proteinExistence type="predicted"/>
<dbReference type="Gramene" id="OB10G10910.1">
    <property type="protein sequence ID" value="OB10G10910.1"/>
    <property type="gene ID" value="OB10G10910"/>
</dbReference>
<protein>
    <submittedName>
        <fullName evidence="1">Uncharacterized protein</fullName>
    </submittedName>
</protein>
<accession>J3N0P3</accession>
<dbReference type="EnsemblPlants" id="OB10G10910.1">
    <property type="protein sequence ID" value="OB10G10910.1"/>
    <property type="gene ID" value="OB10G10910"/>
</dbReference>
<reference evidence="1" key="1">
    <citation type="journal article" date="2013" name="Nat. Commun.">
        <title>Whole-genome sequencing of Oryza brachyantha reveals mechanisms underlying Oryza genome evolution.</title>
        <authorList>
            <person name="Chen J."/>
            <person name="Huang Q."/>
            <person name="Gao D."/>
            <person name="Wang J."/>
            <person name="Lang Y."/>
            <person name="Liu T."/>
            <person name="Li B."/>
            <person name="Bai Z."/>
            <person name="Luis Goicoechea J."/>
            <person name="Liang C."/>
            <person name="Chen C."/>
            <person name="Zhang W."/>
            <person name="Sun S."/>
            <person name="Liao Y."/>
            <person name="Zhang X."/>
            <person name="Yang L."/>
            <person name="Song C."/>
            <person name="Wang M."/>
            <person name="Shi J."/>
            <person name="Liu G."/>
            <person name="Liu J."/>
            <person name="Zhou H."/>
            <person name="Zhou W."/>
            <person name="Yu Q."/>
            <person name="An N."/>
            <person name="Chen Y."/>
            <person name="Cai Q."/>
            <person name="Wang B."/>
            <person name="Liu B."/>
            <person name="Min J."/>
            <person name="Huang Y."/>
            <person name="Wu H."/>
            <person name="Li Z."/>
            <person name="Zhang Y."/>
            <person name="Yin Y."/>
            <person name="Song W."/>
            <person name="Jiang J."/>
            <person name="Jackson S.A."/>
            <person name="Wing R.A."/>
            <person name="Wang J."/>
            <person name="Chen M."/>
        </authorList>
    </citation>
    <scope>NUCLEOTIDE SEQUENCE [LARGE SCALE GENOMIC DNA]</scope>
    <source>
        <strain evidence="1">cv. IRGC 101232</strain>
    </source>
</reference>
<sequence length="122" mass="13994">MPTSTMWLMTSSRSIGPPTRMCRWESSWYLQAATTPIPAYLHLAPVWRSPLAARRTLDEYLLLTPVMMFPHRASPSTEPTLTCWLPEWKYLLHASTTRQPALISRYCASKIQRRVICTSIVG</sequence>
<reference evidence="1" key="2">
    <citation type="submission" date="2013-04" db="UniProtKB">
        <authorList>
            <consortium name="EnsemblPlants"/>
        </authorList>
    </citation>
    <scope>IDENTIFICATION</scope>
</reference>
<name>J3N0P3_ORYBR</name>
<dbReference type="HOGENOM" id="CLU_2032560_0_0_1"/>
<dbReference type="Proteomes" id="UP000006038">
    <property type="component" value="Chromosome 10"/>
</dbReference>
<evidence type="ECO:0000313" key="2">
    <source>
        <dbReference type="Proteomes" id="UP000006038"/>
    </source>
</evidence>
<evidence type="ECO:0000313" key="1">
    <source>
        <dbReference type="EnsemblPlants" id="OB10G10910.1"/>
    </source>
</evidence>